<dbReference type="InterPro" id="IPR001650">
    <property type="entry name" value="Helicase_C-like"/>
</dbReference>
<dbReference type="Proteomes" id="UP000001876">
    <property type="component" value="Unassembled WGS sequence"/>
</dbReference>
<dbReference type="GO" id="GO:0005524">
    <property type="term" value="F:ATP binding"/>
    <property type="evidence" value="ECO:0007669"/>
    <property type="project" value="UniProtKB-UniRule"/>
</dbReference>
<feature type="domain" description="Helicase ATP-binding" evidence="8">
    <location>
        <begin position="12"/>
        <end position="190"/>
    </location>
</feature>
<evidence type="ECO:0000256" key="3">
    <source>
        <dbReference type="ARBA" id="ARBA00022806"/>
    </source>
</evidence>
<sequence length="446" mass="48865">FEFATAVQDQTLPHIMDGKDVLARAKTGSGKTIGFLLPAIEALARDGGAARRGRPRVLVLSPTRELATQILDEAKALLTFHDGVGAQVVFGGTNFNSDLRNLRDKRCDILVATPGRLIQHLEDGDRDLLRDVNVLVLDEADRLLDMGFKPSIEKILRSVPQDRQSLMFSATVSDEIKKIAAAGLRPGHVYVDCVGEEEGPDTNAQVKQSLAAAPLSHQMPTLAQIIDDHAATTPNHKIMCFFTTARGTGFAAELFRSFRDDIVEIHSKMSQSKRTKATDQFRAAKRAVMMTSDVTARGIDFPDVTLVVQIGIPANREQYIHRLGRTARAGKSGEGILMLAPREEFFAKKDVGDLPIVRATFDVSDENVAKISRAMDAVSDKTKAQTYAAWLGYHKPFIKKMGWTPETLVREANDYATEVMGCPEPPPMMKKTVGMMGLKGVPGLNI</sequence>
<dbReference type="SMART" id="SM00490">
    <property type="entry name" value="HELICc"/>
    <property type="match status" value="1"/>
</dbReference>
<comment type="catalytic activity">
    <reaction evidence="7">
        <text>ATP + H2O = ADP + phosphate + H(+)</text>
        <dbReference type="Rhea" id="RHEA:13065"/>
        <dbReference type="ChEBI" id="CHEBI:15377"/>
        <dbReference type="ChEBI" id="CHEBI:15378"/>
        <dbReference type="ChEBI" id="CHEBI:30616"/>
        <dbReference type="ChEBI" id="CHEBI:43474"/>
        <dbReference type="ChEBI" id="CHEBI:456216"/>
        <dbReference type="EC" id="3.6.4.13"/>
    </reaction>
</comment>
<dbReference type="eggNOG" id="KOG0342">
    <property type="taxonomic scope" value="Eukaryota"/>
</dbReference>
<keyword evidence="2 6" id="KW-0378">Hydrolase</keyword>
<protein>
    <recommendedName>
        <fullName evidence="7">ATP-dependent RNA helicase</fullName>
        <ecNumber evidence="7">3.6.4.13</ecNumber>
    </recommendedName>
</protein>
<dbReference type="GeneID" id="9683700"/>
<evidence type="ECO:0000256" key="4">
    <source>
        <dbReference type="ARBA" id="ARBA00022840"/>
    </source>
</evidence>
<reference evidence="10 11" key="1">
    <citation type="journal article" date="2009" name="Science">
        <title>Green evolution and dynamic adaptations revealed by genomes of the marine picoeukaryotes Micromonas.</title>
        <authorList>
            <person name="Worden A.Z."/>
            <person name="Lee J.H."/>
            <person name="Mock T."/>
            <person name="Rouze P."/>
            <person name="Simmons M.P."/>
            <person name="Aerts A.L."/>
            <person name="Allen A.E."/>
            <person name="Cuvelier M.L."/>
            <person name="Derelle E."/>
            <person name="Everett M.V."/>
            <person name="Foulon E."/>
            <person name="Grimwood J."/>
            <person name="Gundlach H."/>
            <person name="Henrissat B."/>
            <person name="Napoli C."/>
            <person name="McDonald S.M."/>
            <person name="Parker M.S."/>
            <person name="Rombauts S."/>
            <person name="Salamov A."/>
            <person name="Von Dassow P."/>
            <person name="Badger J.H."/>
            <person name="Coutinho P.M."/>
            <person name="Demir E."/>
            <person name="Dubchak I."/>
            <person name="Gentemann C."/>
            <person name="Eikrem W."/>
            <person name="Gready J.E."/>
            <person name="John U."/>
            <person name="Lanier W."/>
            <person name="Lindquist E.A."/>
            <person name="Lucas S."/>
            <person name="Mayer K.F."/>
            <person name="Moreau H."/>
            <person name="Not F."/>
            <person name="Otillar R."/>
            <person name="Panaud O."/>
            <person name="Pangilinan J."/>
            <person name="Paulsen I."/>
            <person name="Piegu B."/>
            <person name="Poliakov A."/>
            <person name="Robbens S."/>
            <person name="Schmutz J."/>
            <person name="Toulza E."/>
            <person name="Wyss T."/>
            <person name="Zelensky A."/>
            <person name="Zhou K."/>
            <person name="Armbrust E.V."/>
            <person name="Bhattacharya D."/>
            <person name="Goodenough U.W."/>
            <person name="Van de Peer Y."/>
            <person name="Grigoriev I.V."/>
        </authorList>
    </citation>
    <scope>NUCLEOTIDE SEQUENCE [LARGE SCALE GENOMIC DNA]</scope>
    <source>
        <strain evidence="10 11">CCMP1545</strain>
    </source>
</reference>
<comment type="function">
    <text evidence="7">RNA helicase.</text>
</comment>
<evidence type="ECO:0000256" key="5">
    <source>
        <dbReference type="ARBA" id="ARBA00022884"/>
    </source>
</evidence>
<gene>
    <name evidence="10" type="ORF">MICPUCDRAFT_2001</name>
</gene>
<evidence type="ECO:0000256" key="1">
    <source>
        <dbReference type="ARBA" id="ARBA00022741"/>
    </source>
</evidence>
<dbReference type="OrthoDB" id="193716at2759"/>
<evidence type="ECO:0000313" key="11">
    <source>
        <dbReference type="Proteomes" id="UP000001876"/>
    </source>
</evidence>
<evidence type="ECO:0000259" key="9">
    <source>
        <dbReference type="PROSITE" id="PS51194"/>
    </source>
</evidence>
<dbReference type="Pfam" id="PF00271">
    <property type="entry name" value="Helicase_C"/>
    <property type="match status" value="1"/>
</dbReference>
<dbReference type="PROSITE" id="PS51194">
    <property type="entry name" value="HELICASE_CTER"/>
    <property type="match status" value="1"/>
</dbReference>
<dbReference type="STRING" id="564608.C1MR91"/>
<dbReference type="PROSITE" id="PS00039">
    <property type="entry name" value="DEAD_ATP_HELICASE"/>
    <property type="match status" value="1"/>
</dbReference>
<proteinExistence type="inferred from homology"/>
<comment type="similarity">
    <text evidence="6">Belongs to the DEAD box helicase family.</text>
</comment>
<dbReference type="CDD" id="cd18787">
    <property type="entry name" value="SF2_C_DEAD"/>
    <property type="match status" value="1"/>
</dbReference>
<dbReference type="SMART" id="SM00487">
    <property type="entry name" value="DEXDc"/>
    <property type="match status" value="1"/>
</dbReference>
<dbReference type="PROSITE" id="PS51192">
    <property type="entry name" value="HELICASE_ATP_BIND_1"/>
    <property type="match status" value="1"/>
</dbReference>
<dbReference type="Pfam" id="PF00270">
    <property type="entry name" value="DEAD"/>
    <property type="match status" value="1"/>
</dbReference>
<keyword evidence="5 7" id="KW-0694">RNA-binding</keyword>
<keyword evidence="4 6" id="KW-0067">ATP-binding</keyword>
<dbReference type="EC" id="3.6.4.13" evidence="7"/>
<feature type="non-terminal residue" evidence="10">
    <location>
        <position position="1"/>
    </location>
</feature>
<dbReference type="PANTHER" id="PTHR24031">
    <property type="entry name" value="RNA HELICASE"/>
    <property type="match status" value="1"/>
</dbReference>
<dbReference type="SUPFAM" id="SSF52540">
    <property type="entry name" value="P-loop containing nucleoside triphosphate hydrolases"/>
    <property type="match status" value="1"/>
</dbReference>
<organism evidence="11">
    <name type="scientific">Micromonas pusilla (strain CCMP1545)</name>
    <name type="common">Picoplanktonic green alga</name>
    <dbReference type="NCBI Taxonomy" id="564608"/>
    <lineage>
        <taxon>Eukaryota</taxon>
        <taxon>Viridiplantae</taxon>
        <taxon>Chlorophyta</taxon>
        <taxon>Mamiellophyceae</taxon>
        <taxon>Mamiellales</taxon>
        <taxon>Mamiellaceae</taxon>
        <taxon>Micromonas</taxon>
    </lineage>
</organism>
<feature type="non-terminal residue" evidence="10">
    <location>
        <position position="446"/>
    </location>
</feature>
<evidence type="ECO:0000256" key="2">
    <source>
        <dbReference type="ARBA" id="ARBA00022801"/>
    </source>
</evidence>
<dbReference type="InterPro" id="IPR014001">
    <property type="entry name" value="Helicase_ATP-bd"/>
</dbReference>
<dbReference type="RefSeq" id="XP_003057891.1">
    <property type="nucleotide sequence ID" value="XM_003057845.1"/>
</dbReference>
<dbReference type="OMA" id="YVEVDCI"/>
<dbReference type="Gene3D" id="3.40.50.300">
    <property type="entry name" value="P-loop containing nucleotide triphosphate hydrolases"/>
    <property type="match status" value="2"/>
</dbReference>
<dbReference type="InterPro" id="IPR000629">
    <property type="entry name" value="RNA-helicase_DEAD-box_CS"/>
</dbReference>
<keyword evidence="11" id="KW-1185">Reference proteome</keyword>
<evidence type="ECO:0000256" key="6">
    <source>
        <dbReference type="RuleBase" id="RU000492"/>
    </source>
</evidence>
<dbReference type="InterPro" id="IPR011545">
    <property type="entry name" value="DEAD/DEAH_box_helicase_dom"/>
</dbReference>
<dbReference type="GO" id="GO:0016787">
    <property type="term" value="F:hydrolase activity"/>
    <property type="evidence" value="ECO:0007669"/>
    <property type="project" value="UniProtKB-KW"/>
</dbReference>
<evidence type="ECO:0000259" key="8">
    <source>
        <dbReference type="PROSITE" id="PS51192"/>
    </source>
</evidence>
<evidence type="ECO:0000256" key="7">
    <source>
        <dbReference type="RuleBase" id="RU365068"/>
    </source>
</evidence>
<dbReference type="AlphaFoldDB" id="C1MR91"/>
<dbReference type="InterPro" id="IPR027417">
    <property type="entry name" value="P-loop_NTPase"/>
</dbReference>
<dbReference type="EMBL" id="GG663738">
    <property type="protein sequence ID" value="EEH57842.1"/>
    <property type="molecule type" value="Genomic_DNA"/>
</dbReference>
<keyword evidence="3 6" id="KW-0347">Helicase</keyword>
<keyword evidence="1 6" id="KW-0547">Nucleotide-binding</keyword>
<dbReference type="GO" id="GO:0003724">
    <property type="term" value="F:RNA helicase activity"/>
    <property type="evidence" value="ECO:0007669"/>
    <property type="project" value="UniProtKB-EC"/>
</dbReference>
<name>C1MR91_MICPC</name>
<accession>C1MR91</accession>
<dbReference type="KEGG" id="mpp:MICPUCDRAFT_2001"/>
<dbReference type="GO" id="GO:0003723">
    <property type="term" value="F:RNA binding"/>
    <property type="evidence" value="ECO:0007669"/>
    <property type="project" value="UniProtKB-UniRule"/>
</dbReference>
<evidence type="ECO:0000313" key="10">
    <source>
        <dbReference type="EMBL" id="EEH57842.1"/>
    </source>
</evidence>
<comment type="domain">
    <text evidence="7">The Q motif is unique to and characteristic of the DEAD box family of RNA helicases and controls ATP binding and hydrolysis.</text>
</comment>
<feature type="domain" description="Helicase C-terminal" evidence="9">
    <location>
        <begin position="225"/>
        <end position="379"/>
    </location>
</feature>